<reference evidence="1 2" key="1">
    <citation type="submission" date="2018-06" db="EMBL/GenBank/DDBJ databases">
        <authorList>
            <consortium name="Pathogen Informatics"/>
            <person name="Doyle S."/>
        </authorList>
    </citation>
    <scope>NUCLEOTIDE SEQUENCE [LARGE SCALE GENOMIC DNA]</scope>
    <source>
        <strain evidence="1 2">NCTC12438</strain>
    </source>
</reference>
<sequence length="37" mass="4446">MKVLNLAGQEIIDNSNEIRLHNKLKFMNLLRSEYRDE</sequence>
<evidence type="ECO:0000313" key="2">
    <source>
        <dbReference type="Proteomes" id="UP000255316"/>
    </source>
</evidence>
<dbReference type="EMBL" id="UGNX01000001">
    <property type="protein sequence ID" value="STX35327.1"/>
    <property type="molecule type" value="Genomic_DNA"/>
</dbReference>
<dbReference type="Proteomes" id="UP000255316">
    <property type="component" value="Unassembled WGS sequence"/>
</dbReference>
<proteinExistence type="predicted"/>
<protein>
    <submittedName>
        <fullName evidence="1">Uncharacterized protein</fullName>
    </submittedName>
</protein>
<gene>
    <name evidence="1" type="ORF">NCTC12438_01941</name>
</gene>
<accession>A0A378IJ93</accession>
<evidence type="ECO:0000313" key="1">
    <source>
        <dbReference type="EMBL" id="STX35327.1"/>
    </source>
</evidence>
<dbReference type="AlphaFoldDB" id="A0A378IJ93"/>
<organism evidence="1 2">
    <name type="scientific">Legionella cincinnatiensis</name>
    <dbReference type="NCBI Taxonomy" id="28085"/>
    <lineage>
        <taxon>Bacteria</taxon>
        <taxon>Pseudomonadati</taxon>
        <taxon>Pseudomonadota</taxon>
        <taxon>Gammaproteobacteria</taxon>
        <taxon>Legionellales</taxon>
        <taxon>Legionellaceae</taxon>
        <taxon>Legionella</taxon>
    </lineage>
</organism>
<name>A0A378IJ93_9GAMM</name>